<organism evidence="3 4">
    <name type="scientific">Obba rivulosa</name>
    <dbReference type="NCBI Taxonomy" id="1052685"/>
    <lineage>
        <taxon>Eukaryota</taxon>
        <taxon>Fungi</taxon>
        <taxon>Dikarya</taxon>
        <taxon>Basidiomycota</taxon>
        <taxon>Agaricomycotina</taxon>
        <taxon>Agaricomycetes</taxon>
        <taxon>Polyporales</taxon>
        <taxon>Gelatoporiaceae</taxon>
        <taxon>Obba</taxon>
    </lineage>
</organism>
<feature type="region of interest" description="Disordered" evidence="1">
    <location>
        <begin position="499"/>
        <end position="568"/>
    </location>
</feature>
<accession>A0A8E2B5Q6</accession>
<evidence type="ECO:0000313" key="4">
    <source>
        <dbReference type="Proteomes" id="UP000250043"/>
    </source>
</evidence>
<dbReference type="OrthoDB" id="3222669at2759"/>
<protein>
    <submittedName>
        <fullName evidence="3">Uncharacterized protein</fullName>
    </submittedName>
</protein>
<feature type="compositionally biased region" description="Polar residues" evidence="1">
    <location>
        <begin position="323"/>
        <end position="342"/>
    </location>
</feature>
<feature type="compositionally biased region" description="Polar residues" evidence="1">
    <location>
        <begin position="374"/>
        <end position="384"/>
    </location>
</feature>
<feature type="transmembrane region" description="Helical" evidence="2">
    <location>
        <begin position="194"/>
        <end position="216"/>
    </location>
</feature>
<feature type="transmembrane region" description="Helical" evidence="2">
    <location>
        <begin position="251"/>
        <end position="275"/>
    </location>
</feature>
<keyword evidence="2" id="KW-1133">Transmembrane helix</keyword>
<feature type="compositionally biased region" description="Low complexity" evidence="1">
    <location>
        <begin position="557"/>
        <end position="568"/>
    </location>
</feature>
<feature type="transmembrane region" description="Helical" evidence="2">
    <location>
        <begin position="149"/>
        <end position="173"/>
    </location>
</feature>
<evidence type="ECO:0000313" key="3">
    <source>
        <dbReference type="EMBL" id="OCH92565.1"/>
    </source>
</evidence>
<gene>
    <name evidence="3" type="ORF">OBBRIDRAFT_773220</name>
</gene>
<keyword evidence="2" id="KW-0812">Transmembrane</keyword>
<feature type="compositionally biased region" description="Acidic residues" evidence="1">
    <location>
        <begin position="386"/>
        <end position="399"/>
    </location>
</feature>
<dbReference type="AlphaFoldDB" id="A0A8E2B5Q6"/>
<feature type="region of interest" description="Disordered" evidence="1">
    <location>
        <begin position="280"/>
        <end position="311"/>
    </location>
</feature>
<feature type="compositionally biased region" description="Polar residues" evidence="1">
    <location>
        <begin position="350"/>
        <end position="366"/>
    </location>
</feature>
<feature type="compositionally biased region" description="Polar residues" evidence="1">
    <location>
        <begin position="504"/>
        <end position="521"/>
    </location>
</feature>
<keyword evidence="2" id="KW-0472">Membrane</keyword>
<sequence>MAALYLHHALFSTEPSLPPSLVLRAPSRAGHHERQLSNITTVTSISDNTHPTESLLHGSGSTVYLDLLARQPSHPNERLRAALDGLDLHGDPITPREYRSRWEHTIRKRLRTLRWTSRALRAVAGAWAVINTIRYFLAVALYTSRTRRIVAVALGTGTALSLALELASLLVAAGTPPFGQRAPNALHIIVQCTVGYLASILLFGPAAVNFALVFAWRHTTDRVNTLQGRCQWDIDVVWSGEGEQCGGAPPWGFWLAGALVRLLLTLAVLVAHHVASHKYATTRQPVRHKRTRSGRSEPSATEPNTAGSRTMAASAVLPVSISFESTNPTSTDGRCKAQSTPRSLRKGRTLWSTRSRLASPGTSQDAGPSAPARNHSNFTSTSVTGEENDSSGSSDEDGDTATSRYGRELRRLPGAYATPPPPASFPLQTQDAHDARDLNNFASHFRALVLQFSRETDAARLNPDRTTTESNEEDEGDAHVPVLGRTVHRMPTIESLGSREVLSPATSSRANTDAQSMSSPGRSRAGSWVAATALGAKREGETWTGEIADSPVTGVAPWSGPGSWGSHS</sequence>
<name>A0A8E2B5Q6_9APHY</name>
<evidence type="ECO:0000256" key="2">
    <source>
        <dbReference type="SAM" id="Phobius"/>
    </source>
</evidence>
<proteinExistence type="predicted"/>
<evidence type="ECO:0000256" key="1">
    <source>
        <dbReference type="SAM" id="MobiDB-lite"/>
    </source>
</evidence>
<dbReference type="Proteomes" id="UP000250043">
    <property type="component" value="Unassembled WGS sequence"/>
</dbReference>
<dbReference type="EMBL" id="KV722367">
    <property type="protein sequence ID" value="OCH92565.1"/>
    <property type="molecule type" value="Genomic_DNA"/>
</dbReference>
<feature type="transmembrane region" description="Helical" evidence="2">
    <location>
        <begin position="119"/>
        <end position="143"/>
    </location>
</feature>
<reference evidence="3 4" key="1">
    <citation type="submission" date="2016-07" db="EMBL/GenBank/DDBJ databases">
        <title>Draft genome of the white-rot fungus Obba rivulosa 3A-2.</title>
        <authorList>
            <consortium name="DOE Joint Genome Institute"/>
            <person name="Miettinen O."/>
            <person name="Riley R."/>
            <person name="Acob R."/>
            <person name="Barry K."/>
            <person name="Cullen D."/>
            <person name="De Vries R."/>
            <person name="Hainaut M."/>
            <person name="Hatakka A."/>
            <person name="Henrissat B."/>
            <person name="Hilden K."/>
            <person name="Kuo R."/>
            <person name="Labutti K."/>
            <person name="Lipzen A."/>
            <person name="Makela M.R."/>
            <person name="Sandor L."/>
            <person name="Spatafora J.W."/>
            <person name="Grigoriev I.V."/>
            <person name="Hibbett D.S."/>
        </authorList>
    </citation>
    <scope>NUCLEOTIDE SEQUENCE [LARGE SCALE GENOMIC DNA]</scope>
    <source>
        <strain evidence="3 4">3A-2</strain>
    </source>
</reference>
<feature type="region of interest" description="Disordered" evidence="1">
    <location>
        <begin position="323"/>
        <end position="402"/>
    </location>
</feature>
<feature type="compositionally biased region" description="Polar residues" evidence="1">
    <location>
        <begin position="296"/>
        <end position="308"/>
    </location>
</feature>
<keyword evidence="4" id="KW-1185">Reference proteome</keyword>